<feature type="transmembrane region" description="Helical" evidence="10">
    <location>
        <begin position="185"/>
        <end position="205"/>
    </location>
</feature>
<feature type="transmembrane region" description="Helical" evidence="10">
    <location>
        <begin position="479"/>
        <end position="502"/>
    </location>
</feature>
<keyword evidence="5 10" id="KW-0573">Peptidoglycan synthesis</keyword>
<keyword evidence="3 10" id="KW-0812">Transmembrane</keyword>
<keyword evidence="6 10" id="KW-1133">Transmembrane helix</keyword>
<comment type="pathway">
    <text evidence="10">Cell wall biogenesis; peptidoglycan biosynthesis.</text>
</comment>
<dbReference type="GO" id="GO:0008360">
    <property type="term" value="P:regulation of cell shape"/>
    <property type="evidence" value="ECO:0007669"/>
    <property type="project" value="UniProtKB-UniRule"/>
</dbReference>
<sequence length="509" mass="53263">MIRSILSVGGWTLVSRVTGFARDVVTAAVMGAGPVADAFVVAFRLPNHFRAIFGEGAFNTAFVPAYARLEEAGEAGAAQRFADRVFTLMLLVQVGLLALALPAMPWVVRALAPGFSEDAERFSLAVDLTRITFPYLLFMTLVTLFSGILNAHRRFAAAAGAPVLLNLAMLVALALAFLFPNAAYAAAWGVSVSGVLQFALVWWAARRGAYAPRLMRPSFRDPDMVRFFKVLGPAVIGSAGFQIASFADTIIASFLPVGAVSALYYADRLYQLPFGVIAIAAGTVLLPEMSRRLAAGDVEGAHAAQNRAAGFSLALSAPFAVAFLTLPGSIMAALFQRGAFTAEDAARSAAVLAAYGLALPAAVLVRSALASFYARQDTKTPLYASLTGIAVNVALKLVLTGPYGVAGLALATAIGAWINLGLLYALALKRGWTAPGRPLLVIVAVVAAASLGLAGLAVYGLPLAEWFVPALPHFREIAVLALIGAVGALAYGGALLAGLRLFGVRLRRR</sequence>
<evidence type="ECO:0000256" key="7">
    <source>
        <dbReference type="ARBA" id="ARBA00023136"/>
    </source>
</evidence>
<dbReference type="CDD" id="cd13123">
    <property type="entry name" value="MATE_MurJ_like"/>
    <property type="match status" value="1"/>
</dbReference>
<protein>
    <recommendedName>
        <fullName evidence="10">Probable lipid II flippase MurJ</fullName>
    </recommendedName>
</protein>
<evidence type="ECO:0000256" key="1">
    <source>
        <dbReference type="ARBA" id="ARBA00004651"/>
    </source>
</evidence>
<gene>
    <name evidence="10" type="primary">murJ</name>
    <name evidence="12" type="ORF">SAMN04488125_10963</name>
</gene>
<dbReference type="HAMAP" id="MF_02078">
    <property type="entry name" value="MurJ_MviN"/>
    <property type="match status" value="1"/>
</dbReference>
<dbReference type="RefSeq" id="WP_091946317.1">
    <property type="nucleotide sequence ID" value="NZ_FOSV01000009.1"/>
</dbReference>
<keyword evidence="4 10" id="KW-0133">Cell shape</keyword>
<name>A0A1I4F6C2_9HYPH</name>
<evidence type="ECO:0000256" key="8">
    <source>
        <dbReference type="ARBA" id="ARBA00060041"/>
    </source>
</evidence>
<dbReference type="GO" id="GO:0015648">
    <property type="term" value="F:lipid-linked peptidoglycan transporter activity"/>
    <property type="evidence" value="ECO:0007669"/>
    <property type="project" value="UniProtKB-UniRule"/>
</dbReference>
<dbReference type="NCBIfam" id="TIGR01695">
    <property type="entry name" value="murJ_mviN"/>
    <property type="match status" value="1"/>
</dbReference>
<dbReference type="PRINTS" id="PR01806">
    <property type="entry name" value="VIRFACTRMVIN"/>
</dbReference>
<feature type="transmembrane region" description="Helical" evidence="10">
    <location>
        <begin position="128"/>
        <end position="149"/>
    </location>
</feature>
<dbReference type="STRING" id="414703.SAMN04488125_10963"/>
<dbReference type="PIRSF" id="PIRSF002869">
    <property type="entry name" value="MviN"/>
    <property type="match status" value="1"/>
</dbReference>
<evidence type="ECO:0000256" key="3">
    <source>
        <dbReference type="ARBA" id="ARBA00022692"/>
    </source>
</evidence>
<feature type="transmembrane region" description="Helical" evidence="10">
    <location>
        <begin position="381"/>
        <end position="399"/>
    </location>
</feature>
<feature type="transmembrane region" description="Helical" evidence="10">
    <location>
        <begin position="308"/>
        <end position="335"/>
    </location>
</feature>
<comment type="similarity">
    <text evidence="9 10 11">Belongs to the MurJ/MviN family.</text>
</comment>
<dbReference type="UniPathway" id="UPA00219"/>
<dbReference type="InterPro" id="IPR051050">
    <property type="entry name" value="Lipid_II_flippase_MurJ/MviN"/>
</dbReference>
<feature type="transmembrane region" description="Helical" evidence="10">
    <location>
        <begin position="347"/>
        <end position="369"/>
    </location>
</feature>
<dbReference type="GO" id="GO:0005886">
    <property type="term" value="C:plasma membrane"/>
    <property type="evidence" value="ECO:0007669"/>
    <property type="project" value="UniProtKB-SubCell"/>
</dbReference>
<dbReference type="GO" id="GO:0034204">
    <property type="term" value="P:lipid translocation"/>
    <property type="evidence" value="ECO:0007669"/>
    <property type="project" value="TreeGrafter"/>
</dbReference>
<dbReference type="GO" id="GO:0071555">
    <property type="term" value="P:cell wall organization"/>
    <property type="evidence" value="ECO:0007669"/>
    <property type="project" value="UniProtKB-UniRule"/>
</dbReference>
<evidence type="ECO:0000256" key="10">
    <source>
        <dbReference type="HAMAP-Rule" id="MF_02078"/>
    </source>
</evidence>
<evidence type="ECO:0000256" key="11">
    <source>
        <dbReference type="PIRNR" id="PIRNR002869"/>
    </source>
</evidence>
<dbReference type="EMBL" id="FOSV01000009">
    <property type="protein sequence ID" value="SFL11941.1"/>
    <property type="molecule type" value="Genomic_DNA"/>
</dbReference>
<accession>A0A1I4F6C2</accession>
<organism evidence="12 13">
    <name type="scientific">Methylorubrum salsuginis</name>
    <dbReference type="NCBI Taxonomy" id="414703"/>
    <lineage>
        <taxon>Bacteria</taxon>
        <taxon>Pseudomonadati</taxon>
        <taxon>Pseudomonadota</taxon>
        <taxon>Alphaproteobacteria</taxon>
        <taxon>Hyphomicrobiales</taxon>
        <taxon>Methylobacteriaceae</taxon>
        <taxon>Methylorubrum</taxon>
    </lineage>
</organism>
<evidence type="ECO:0000256" key="5">
    <source>
        <dbReference type="ARBA" id="ARBA00022984"/>
    </source>
</evidence>
<comment type="subcellular location">
    <subcellularLocation>
        <location evidence="10">Cell inner membrane</location>
        <topology evidence="10">Multi-pass membrane protein</topology>
    </subcellularLocation>
    <subcellularLocation>
        <location evidence="1">Cell membrane</location>
        <topology evidence="1">Multi-pass membrane protein</topology>
    </subcellularLocation>
</comment>
<feature type="transmembrane region" description="Helical" evidence="10">
    <location>
        <begin position="269"/>
        <end position="287"/>
    </location>
</feature>
<feature type="transmembrane region" description="Helical" evidence="10">
    <location>
        <begin position="226"/>
        <end position="257"/>
    </location>
</feature>
<evidence type="ECO:0000256" key="4">
    <source>
        <dbReference type="ARBA" id="ARBA00022960"/>
    </source>
</evidence>
<keyword evidence="10" id="KW-0997">Cell inner membrane</keyword>
<feature type="transmembrane region" description="Helical" evidence="10">
    <location>
        <begin position="85"/>
        <end position="108"/>
    </location>
</feature>
<keyword evidence="10 11" id="KW-0813">Transport</keyword>
<keyword evidence="10 11" id="KW-0961">Cell wall biogenesis/degradation</keyword>
<dbReference type="PANTHER" id="PTHR47019">
    <property type="entry name" value="LIPID II FLIPPASE MURJ"/>
    <property type="match status" value="1"/>
</dbReference>
<dbReference type="Proteomes" id="UP000198804">
    <property type="component" value="Unassembled WGS sequence"/>
</dbReference>
<evidence type="ECO:0000256" key="6">
    <source>
        <dbReference type="ARBA" id="ARBA00022989"/>
    </source>
</evidence>
<evidence type="ECO:0000313" key="12">
    <source>
        <dbReference type="EMBL" id="SFL11941.1"/>
    </source>
</evidence>
<keyword evidence="7 10" id="KW-0472">Membrane</keyword>
<feature type="transmembrane region" description="Helical" evidence="10">
    <location>
        <begin position="156"/>
        <end position="179"/>
    </location>
</feature>
<evidence type="ECO:0000256" key="9">
    <source>
        <dbReference type="ARBA" id="ARBA00061532"/>
    </source>
</evidence>
<evidence type="ECO:0000313" key="13">
    <source>
        <dbReference type="Proteomes" id="UP000198804"/>
    </source>
</evidence>
<dbReference type="Pfam" id="PF03023">
    <property type="entry name" value="MurJ"/>
    <property type="match status" value="1"/>
</dbReference>
<dbReference type="InterPro" id="IPR004268">
    <property type="entry name" value="MurJ"/>
</dbReference>
<dbReference type="AlphaFoldDB" id="A0A1I4F6C2"/>
<proteinExistence type="inferred from homology"/>
<evidence type="ECO:0000256" key="2">
    <source>
        <dbReference type="ARBA" id="ARBA00022475"/>
    </source>
</evidence>
<keyword evidence="2 10" id="KW-1003">Cell membrane</keyword>
<feature type="transmembrane region" description="Helical" evidence="10">
    <location>
        <begin position="439"/>
        <end position="459"/>
    </location>
</feature>
<dbReference type="GO" id="GO:0009252">
    <property type="term" value="P:peptidoglycan biosynthetic process"/>
    <property type="evidence" value="ECO:0007669"/>
    <property type="project" value="UniProtKB-UniRule"/>
</dbReference>
<dbReference type="OrthoDB" id="9816572at2"/>
<feature type="transmembrane region" description="Helical" evidence="10">
    <location>
        <begin position="405"/>
        <end position="427"/>
    </location>
</feature>
<dbReference type="PANTHER" id="PTHR47019:SF1">
    <property type="entry name" value="LIPID II FLIPPASE MURJ"/>
    <property type="match status" value="1"/>
</dbReference>
<comment type="function">
    <text evidence="8 10 11">Involved in peptidoglycan biosynthesis. Transports lipid-linked peptidoglycan precursors from the inner to the outer leaflet of the cytoplasmic membrane.</text>
</comment>
<reference evidence="13" key="1">
    <citation type="submission" date="2016-10" db="EMBL/GenBank/DDBJ databases">
        <authorList>
            <person name="Varghese N."/>
            <person name="Submissions S."/>
        </authorList>
    </citation>
    <scope>NUCLEOTIDE SEQUENCE [LARGE SCALE GENOMIC DNA]</scope>
    <source>
        <strain evidence="13">CGMCC 1.6474</strain>
    </source>
</reference>
<keyword evidence="13" id="KW-1185">Reference proteome</keyword>